<dbReference type="SMART" id="SM00086">
    <property type="entry name" value="PAC"/>
    <property type="match status" value="2"/>
</dbReference>
<dbReference type="PANTHER" id="PTHR44757:SF4">
    <property type="entry name" value="DIGUANYLATE CYCLASE DGCE-RELATED"/>
    <property type="match status" value="1"/>
</dbReference>
<dbReference type="OrthoDB" id="9787514at2"/>
<dbReference type="InterPro" id="IPR052155">
    <property type="entry name" value="Biofilm_reg_signaling"/>
</dbReference>
<dbReference type="CDD" id="cd01948">
    <property type="entry name" value="EAL"/>
    <property type="match status" value="1"/>
</dbReference>
<evidence type="ECO:0000259" key="2">
    <source>
        <dbReference type="PROSITE" id="PS50112"/>
    </source>
</evidence>
<dbReference type="InterPro" id="IPR035919">
    <property type="entry name" value="EAL_sf"/>
</dbReference>
<dbReference type="InterPro" id="IPR013767">
    <property type="entry name" value="PAS_fold"/>
</dbReference>
<dbReference type="GO" id="GO:0003824">
    <property type="term" value="F:catalytic activity"/>
    <property type="evidence" value="ECO:0007669"/>
    <property type="project" value="UniProtKB-ARBA"/>
</dbReference>
<evidence type="ECO:0000259" key="3">
    <source>
        <dbReference type="PROSITE" id="PS50113"/>
    </source>
</evidence>
<dbReference type="EMBL" id="SOQX01000003">
    <property type="protein sequence ID" value="TDY01581.1"/>
    <property type="molecule type" value="Genomic_DNA"/>
</dbReference>
<dbReference type="InterPro" id="IPR035965">
    <property type="entry name" value="PAS-like_dom_sf"/>
</dbReference>
<dbReference type="NCBIfam" id="TIGR00229">
    <property type="entry name" value="sensory_box"/>
    <property type="match status" value="2"/>
</dbReference>
<feature type="domain" description="PAS" evidence="2">
    <location>
        <begin position="18"/>
        <end position="67"/>
    </location>
</feature>
<reference evidence="6 7" key="1">
    <citation type="submission" date="2019-03" db="EMBL/GenBank/DDBJ databases">
        <title>Genomic Encyclopedia of Type Strains, Phase IV (KMG-IV): sequencing the most valuable type-strain genomes for metagenomic binning, comparative biology and taxonomic classification.</title>
        <authorList>
            <person name="Goeker M."/>
        </authorList>
    </citation>
    <scope>NUCLEOTIDE SEQUENCE [LARGE SCALE GENOMIC DNA]</scope>
    <source>
        <strain evidence="6 7">DSM 16326</strain>
    </source>
</reference>
<dbReference type="FunFam" id="3.30.70.270:FF:000001">
    <property type="entry name" value="Diguanylate cyclase domain protein"/>
    <property type="match status" value="1"/>
</dbReference>
<dbReference type="InterPro" id="IPR043128">
    <property type="entry name" value="Rev_trsase/Diguanyl_cyclase"/>
</dbReference>
<dbReference type="SMART" id="SM00091">
    <property type="entry name" value="PAS"/>
    <property type="match status" value="3"/>
</dbReference>
<dbReference type="Pfam" id="PF08448">
    <property type="entry name" value="PAS_4"/>
    <property type="match status" value="1"/>
</dbReference>
<dbReference type="PROSITE" id="PS50112">
    <property type="entry name" value="PAS"/>
    <property type="match status" value="2"/>
</dbReference>
<dbReference type="PROSITE" id="PS50113">
    <property type="entry name" value="PAC"/>
    <property type="match status" value="1"/>
</dbReference>
<dbReference type="InterPro" id="IPR001633">
    <property type="entry name" value="EAL_dom"/>
</dbReference>
<name>A0A4R8ILB4_9GAMM</name>
<dbReference type="Pfam" id="PF00989">
    <property type="entry name" value="PAS"/>
    <property type="match status" value="1"/>
</dbReference>
<dbReference type="Pfam" id="PF00563">
    <property type="entry name" value="EAL"/>
    <property type="match status" value="1"/>
</dbReference>
<dbReference type="InterPro" id="IPR000700">
    <property type="entry name" value="PAS-assoc_C"/>
</dbReference>
<dbReference type="Proteomes" id="UP000294914">
    <property type="component" value="Unassembled WGS sequence"/>
</dbReference>
<dbReference type="InterPro" id="IPR000160">
    <property type="entry name" value="GGDEF_dom"/>
</dbReference>
<evidence type="ECO:0000256" key="1">
    <source>
        <dbReference type="ARBA" id="ARBA00001946"/>
    </source>
</evidence>
<dbReference type="InterPro" id="IPR013656">
    <property type="entry name" value="PAS_4"/>
</dbReference>
<accession>A0A4R8ILB4</accession>
<dbReference type="NCBIfam" id="TIGR00254">
    <property type="entry name" value="GGDEF"/>
    <property type="match status" value="1"/>
</dbReference>
<evidence type="ECO:0000313" key="7">
    <source>
        <dbReference type="Proteomes" id="UP000294914"/>
    </source>
</evidence>
<dbReference type="Gene3D" id="3.20.20.450">
    <property type="entry name" value="EAL domain"/>
    <property type="match status" value="1"/>
</dbReference>
<feature type="domain" description="EAL" evidence="4">
    <location>
        <begin position="546"/>
        <end position="788"/>
    </location>
</feature>
<dbReference type="SUPFAM" id="SSF55785">
    <property type="entry name" value="PYP-like sensor domain (PAS domain)"/>
    <property type="match status" value="3"/>
</dbReference>
<dbReference type="InterPro" id="IPR000014">
    <property type="entry name" value="PAS"/>
</dbReference>
<evidence type="ECO:0000313" key="6">
    <source>
        <dbReference type="EMBL" id="TDY01581.1"/>
    </source>
</evidence>
<comment type="cofactor">
    <cofactor evidence="1">
        <name>Mg(2+)</name>
        <dbReference type="ChEBI" id="CHEBI:18420"/>
    </cofactor>
</comment>
<feature type="domain" description="GGDEF" evidence="5">
    <location>
        <begin position="402"/>
        <end position="535"/>
    </location>
</feature>
<evidence type="ECO:0000259" key="5">
    <source>
        <dbReference type="PROSITE" id="PS50887"/>
    </source>
</evidence>
<dbReference type="RefSeq" id="WP_134082759.1">
    <property type="nucleotide sequence ID" value="NZ_SOQX01000003.1"/>
</dbReference>
<gene>
    <name evidence="6" type="ORF">EDC23_1470</name>
</gene>
<organism evidence="6 7">
    <name type="scientific">Thiohalophilus thiocyanatoxydans</name>
    <dbReference type="NCBI Taxonomy" id="381308"/>
    <lineage>
        <taxon>Bacteria</taxon>
        <taxon>Pseudomonadati</taxon>
        <taxon>Pseudomonadota</taxon>
        <taxon>Gammaproteobacteria</taxon>
        <taxon>Thiohalomonadales</taxon>
        <taxon>Thiohalophilaceae</taxon>
        <taxon>Thiohalophilus</taxon>
    </lineage>
</organism>
<dbReference type="InterPro" id="IPR029787">
    <property type="entry name" value="Nucleotide_cyclase"/>
</dbReference>
<dbReference type="SMART" id="SM00267">
    <property type="entry name" value="GGDEF"/>
    <property type="match status" value="1"/>
</dbReference>
<dbReference type="PROSITE" id="PS50887">
    <property type="entry name" value="GGDEF"/>
    <property type="match status" value="1"/>
</dbReference>
<feature type="domain" description="PAC" evidence="3">
    <location>
        <begin position="215"/>
        <end position="265"/>
    </location>
</feature>
<comment type="caution">
    <text evidence="6">The sequence shown here is derived from an EMBL/GenBank/DDBJ whole genome shotgun (WGS) entry which is preliminary data.</text>
</comment>
<dbReference type="CDD" id="cd00130">
    <property type="entry name" value="PAS"/>
    <property type="match status" value="3"/>
</dbReference>
<dbReference type="SUPFAM" id="SSF141868">
    <property type="entry name" value="EAL domain-like"/>
    <property type="match status" value="1"/>
</dbReference>
<dbReference type="InterPro" id="IPR001610">
    <property type="entry name" value="PAC"/>
</dbReference>
<dbReference type="SMART" id="SM00052">
    <property type="entry name" value="EAL"/>
    <property type="match status" value="1"/>
</dbReference>
<dbReference type="PANTHER" id="PTHR44757">
    <property type="entry name" value="DIGUANYLATE CYCLASE DGCP"/>
    <property type="match status" value="1"/>
</dbReference>
<dbReference type="Gene3D" id="3.30.70.270">
    <property type="match status" value="1"/>
</dbReference>
<feature type="domain" description="PAS" evidence="2">
    <location>
        <begin position="139"/>
        <end position="208"/>
    </location>
</feature>
<keyword evidence="7" id="KW-1185">Reference proteome</keyword>
<evidence type="ECO:0000259" key="4">
    <source>
        <dbReference type="PROSITE" id="PS50883"/>
    </source>
</evidence>
<proteinExistence type="predicted"/>
<dbReference type="CDD" id="cd01949">
    <property type="entry name" value="GGDEF"/>
    <property type="match status" value="1"/>
</dbReference>
<protein>
    <submittedName>
        <fullName evidence="6">PAS domain S-box-containing protein/diguanylate cyclase (GGDEF)-like protein</fullName>
    </submittedName>
</protein>
<dbReference type="SUPFAM" id="SSF55073">
    <property type="entry name" value="Nucleotide cyclase"/>
    <property type="match status" value="1"/>
</dbReference>
<dbReference type="GO" id="GO:0006355">
    <property type="term" value="P:regulation of DNA-templated transcription"/>
    <property type="evidence" value="ECO:0007669"/>
    <property type="project" value="InterPro"/>
</dbReference>
<sequence>MPLVPEAPIIDTLSHGWKTALDFLDEPICLLDLEDRVVQANKTFFARLGHRPDEVIGKPISLFFHPEGEEVPCPVCRARYERRDAVVTLEADDPRNHAERSIQVRIGVVRDAEGKPTGIVQHIQDLTLIREAESKYLDTQRRFRNLFEASPDPQIIVNSEGIIEQANAQCFGVLGYKNTELIGESVEVLLPEQLRQRHVNFRQMFNSAPRARPMGHSELSCLRKDGRVIPVEVSLTPITIEQAVSVCAVIRDISEHKEAERELLRLASFPELSPMPIIEITRQGEITYTNPAAKVTFGELEMQGTAHPALSDLQAMVDRVVNSDRPVLRSIEVDGMVYEQQFSYVRENDVVQIYSWDITDIRDMADEMEYFATHDGLTGLVNRGEFDRKINQLLEQSVRENQTHGLCYIDLDQFKIVNDKCGHSAGDELLRQLGRLLQEKIRDTDTLARLGGDEFGLLLPGCGVEKAREIAEAVRKVIAEYRFSWESHTFTVGASIGLVPINRHSGGVKDVMQAADTACYVAKDTGRDRVHVYHQDDYELDRHIKNIEWAHRLQQALSQGRFCLRKQLIRPIRAGKRDRYELLVSMRGEDGKLYAPGAFIPAAERFNLIKSIDKWVINEAFSLIQSGHIDSNEISINLSGEALGDTDMVAYVINKLEEYQIDPKGLIFEITETAMITNLANAQKFMSIMTDVGCHFALDDFGSGVSSFAYLQNLHVDYLKIDGSLVRNSVTNKINESMVKAIVDIGHAMGIATVAEFVEDEMIYEKMLELGIDYVQGYHIGYPEVVEK</sequence>
<dbReference type="PROSITE" id="PS50883">
    <property type="entry name" value="EAL"/>
    <property type="match status" value="1"/>
</dbReference>
<dbReference type="AlphaFoldDB" id="A0A4R8ILB4"/>
<dbReference type="Gene3D" id="3.30.450.20">
    <property type="entry name" value="PAS domain"/>
    <property type="match status" value="2"/>
</dbReference>
<dbReference type="Pfam" id="PF00990">
    <property type="entry name" value="GGDEF"/>
    <property type="match status" value="1"/>
</dbReference>